<dbReference type="SUPFAM" id="SSF51230">
    <property type="entry name" value="Single hybrid motif"/>
    <property type="match status" value="1"/>
</dbReference>
<reference evidence="3 4" key="1">
    <citation type="journal article" date="2020" name="Nature">
        <title>Bacterial chemolithoautotrophy via manganese oxidation.</title>
        <authorList>
            <person name="Yu H."/>
            <person name="Leadbetter J.R."/>
        </authorList>
    </citation>
    <scope>NUCLEOTIDE SEQUENCE [LARGE SCALE GENOMIC DNA]</scope>
    <source>
        <strain evidence="3 4">RBP-1</strain>
    </source>
</reference>
<dbReference type="EMBL" id="VTOX01000001">
    <property type="protein sequence ID" value="NKE65334.1"/>
    <property type="molecule type" value="Genomic_DNA"/>
</dbReference>
<proteinExistence type="predicted"/>
<evidence type="ECO:0000259" key="2">
    <source>
        <dbReference type="Pfam" id="PF00364"/>
    </source>
</evidence>
<dbReference type="Gene3D" id="2.40.50.100">
    <property type="match status" value="1"/>
</dbReference>
<feature type="domain" description="Lipoyl-binding" evidence="2">
    <location>
        <begin position="40"/>
        <end position="99"/>
    </location>
</feature>
<keyword evidence="4" id="KW-1185">Reference proteome</keyword>
<dbReference type="InterPro" id="IPR000089">
    <property type="entry name" value="Biotin_lipoyl"/>
</dbReference>
<comment type="caution">
    <text evidence="3">The sequence shown here is derived from an EMBL/GenBank/DDBJ whole genome shotgun (WGS) entry which is preliminary data.</text>
</comment>
<accession>A0A7X6I5R0</accession>
<dbReference type="AlphaFoldDB" id="A0A7X6I5R0"/>
<evidence type="ECO:0000256" key="1">
    <source>
        <dbReference type="SAM" id="MobiDB-lite"/>
    </source>
</evidence>
<feature type="region of interest" description="Disordered" evidence="1">
    <location>
        <begin position="1"/>
        <end position="21"/>
    </location>
</feature>
<dbReference type="Proteomes" id="UP000521868">
    <property type="component" value="Unassembled WGS sequence"/>
</dbReference>
<dbReference type="Pfam" id="PF00364">
    <property type="entry name" value="Biotin_lipoyl"/>
    <property type="match status" value="1"/>
</dbReference>
<dbReference type="CDD" id="cd06849">
    <property type="entry name" value="lipoyl_domain"/>
    <property type="match status" value="1"/>
</dbReference>
<evidence type="ECO:0000313" key="4">
    <source>
        <dbReference type="Proteomes" id="UP000521868"/>
    </source>
</evidence>
<protein>
    <submittedName>
        <fullName evidence="3">Biotin attachment protein</fullName>
    </submittedName>
</protein>
<evidence type="ECO:0000313" key="3">
    <source>
        <dbReference type="EMBL" id="NKE65334.1"/>
    </source>
</evidence>
<organism evidence="3 4">
    <name type="scientific">Ramlibacter lithotrophicus</name>
    <dbReference type="NCBI Taxonomy" id="2606681"/>
    <lineage>
        <taxon>Bacteria</taxon>
        <taxon>Pseudomonadati</taxon>
        <taxon>Pseudomonadota</taxon>
        <taxon>Betaproteobacteria</taxon>
        <taxon>Burkholderiales</taxon>
        <taxon>Comamonadaceae</taxon>
        <taxon>Ramlibacter</taxon>
    </lineage>
</organism>
<dbReference type="InterPro" id="IPR011053">
    <property type="entry name" value="Single_hybrid_motif"/>
</dbReference>
<gene>
    <name evidence="3" type="ORF">RAMLITH_05835</name>
</gene>
<sequence length="102" mass="10779">MRARGRPHNNGPDRSETGGSMVDVILDPKRWESAEPDAEALLESWLVDEGDHVDAGQVLAKASLVHEGLVVAAPAPGVVEQIAVAAGEKFGPGYILVRLADE</sequence>
<name>A0A7X6I5R0_9BURK</name>